<keyword evidence="1" id="KW-1133">Transmembrane helix</keyword>
<evidence type="ECO:0008006" key="4">
    <source>
        <dbReference type="Google" id="ProtNLM"/>
    </source>
</evidence>
<dbReference type="AlphaFoldDB" id="A0A6I2KVY7"/>
<dbReference type="Proteomes" id="UP000433309">
    <property type="component" value="Unassembled WGS sequence"/>
</dbReference>
<feature type="transmembrane region" description="Helical" evidence="1">
    <location>
        <begin position="164"/>
        <end position="187"/>
    </location>
</feature>
<feature type="transmembrane region" description="Helical" evidence="1">
    <location>
        <begin position="81"/>
        <end position="101"/>
    </location>
</feature>
<gene>
    <name evidence="2" type="ORF">GJ699_06665</name>
</gene>
<evidence type="ECO:0000256" key="1">
    <source>
        <dbReference type="SAM" id="Phobius"/>
    </source>
</evidence>
<dbReference type="RefSeq" id="WP_154374377.1">
    <property type="nucleotide sequence ID" value="NZ_WKJK01000003.1"/>
</dbReference>
<keyword evidence="3" id="KW-1185">Reference proteome</keyword>
<reference evidence="2 3" key="1">
    <citation type="submission" date="2019-11" db="EMBL/GenBank/DDBJ databases">
        <title>Novel species isolated from a subtropical stream in China.</title>
        <authorList>
            <person name="Lu H."/>
        </authorList>
    </citation>
    <scope>NUCLEOTIDE SEQUENCE [LARGE SCALE GENOMIC DNA]</scope>
    <source>
        <strain evidence="2 3">FT80W</strain>
    </source>
</reference>
<feature type="transmembrane region" description="Helical" evidence="1">
    <location>
        <begin position="194"/>
        <end position="218"/>
    </location>
</feature>
<dbReference type="EMBL" id="WKJK01000003">
    <property type="protein sequence ID" value="MRW89660.1"/>
    <property type="molecule type" value="Genomic_DNA"/>
</dbReference>
<name>A0A6I2KVY7_9BURK</name>
<comment type="caution">
    <text evidence="2">The sequence shown here is derived from an EMBL/GenBank/DDBJ whole genome shotgun (WGS) entry which is preliminary data.</text>
</comment>
<protein>
    <recommendedName>
        <fullName evidence="4">Yip1 domain-containing protein</fullName>
    </recommendedName>
</protein>
<accession>A0A6I2KVY7</accession>
<organism evidence="2 3">
    <name type="scientific">Duganella guangzhouensis</name>
    <dbReference type="NCBI Taxonomy" id="2666084"/>
    <lineage>
        <taxon>Bacteria</taxon>
        <taxon>Pseudomonadati</taxon>
        <taxon>Pseudomonadota</taxon>
        <taxon>Betaproteobacteria</taxon>
        <taxon>Burkholderiales</taxon>
        <taxon>Oxalobacteraceae</taxon>
        <taxon>Telluria group</taxon>
        <taxon>Duganella</taxon>
    </lineage>
</organism>
<keyword evidence="1" id="KW-0812">Transmembrane</keyword>
<evidence type="ECO:0000313" key="3">
    <source>
        <dbReference type="Proteomes" id="UP000433309"/>
    </source>
</evidence>
<feature type="transmembrane region" description="Helical" evidence="1">
    <location>
        <begin position="132"/>
        <end position="152"/>
    </location>
</feature>
<evidence type="ECO:0000313" key="2">
    <source>
        <dbReference type="EMBL" id="MRW89660.1"/>
    </source>
</evidence>
<keyword evidence="1" id="KW-0472">Membrane</keyword>
<sequence length="219" mass="24488">MRTASFSFNPHRLVALLLTPRAFFADPNTTSDRRGIMIAAALAGIANAIDRIDQGLLKSDMRSEDVSQLTGFYGDVVNSWFSYWTLVLIGGMVSSVVSWYLRGWWYRKRLEWSGAEDVPPDDARSVATLQNLVLALPLVALPVIQTFSYANYAEAWNANSAANMLLIVFVLWSCWTSYCAATTVFTLRKGSARFWFLILPLVFYVLALGVIGVIYSLIH</sequence>
<proteinExistence type="predicted"/>